<evidence type="ECO:0000256" key="9">
    <source>
        <dbReference type="ARBA" id="ARBA00023209"/>
    </source>
</evidence>
<gene>
    <name evidence="12" type="ordered locus">Bsel_2073</name>
</gene>
<dbReference type="GO" id="GO:0005524">
    <property type="term" value="F:ATP binding"/>
    <property type="evidence" value="ECO:0007669"/>
    <property type="project" value="UniProtKB-KW"/>
</dbReference>
<comment type="similarity">
    <text evidence="2">Belongs to the diacylglycerol/lipid kinase family.</text>
</comment>
<dbReference type="OrthoDB" id="9786026at2"/>
<evidence type="ECO:0000256" key="6">
    <source>
        <dbReference type="ARBA" id="ARBA00022777"/>
    </source>
</evidence>
<protein>
    <submittedName>
        <fullName evidence="12">Diacylglycerol kinase catalytic region</fullName>
    </submittedName>
</protein>
<sequence>MYIVIINTHSGRHGNLRKYEEIKASLVFDDIPFYMDSQNESFWETIRETCHEMDHLIKGIVVIGGDGSLHHCINQLNNLQLPFGLIPSGSGNDFAKAMSIPSAPVKAMERILCNKQSCSLDLIKTKDHSILSILSAGLDAESALRVEDSNIKKTLNSFFIGKFIYIVTVFQIIRSFSPFTLTLTFKEGEERHFHNVWLIAVGNTAYYGGGVPMCPKAKPSDGQLDIVVVHDVSLIKLLFCLPSVFVKKHISLPFVSSLRSECVHVETNKKVNWQGDGEAVEASASMTISCKPKSVKFMV</sequence>
<feature type="domain" description="DAGKc" evidence="11">
    <location>
        <begin position="54"/>
        <end position="129"/>
    </location>
</feature>
<dbReference type="GO" id="GO:0016301">
    <property type="term" value="F:kinase activity"/>
    <property type="evidence" value="ECO:0007669"/>
    <property type="project" value="UniProtKB-KW"/>
</dbReference>
<evidence type="ECO:0000256" key="10">
    <source>
        <dbReference type="ARBA" id="ARBA00023264"/>
    </source>
</evidence>
<dbReference type="STRING" id="439292.Bsel_2073"/>
<dbReference type="AlphaFoldDB" id="D6XUU1"/>
<dbReference type="KEGG" id="bse:Bsel_2073"/>
<keyword evidence="9" id="KW-0594">Phospholipid biosynthesis</keyword>
<dbReference type="InterPro" id="IPR045540">
    <property type="entry name" value="YegS/DAGK_C"/>
</dbReference>
<dbReference type="InterPro" id="IPR001206">
    <property type="entry name" value="Diacylglycerol_kinase_cat_dom"/>
</dbReference>
<evidence type="ECO:0000256" key="5">
    <source>
        <dbReference type="ARBA" id="ARBA00022741"/>
    </source>
</evidence>
<dbReference type="NCBIfam" id="TIGR00147">
    <property type="entry name" value="YegS/Rv2252/BmrU family lipid kinase"/>
    <property type="match status" value="1"/>
</dbReference>
<organism evidence="12 13">
    <name type="scientific">Bacillus selenitireducens (strain ATCC 700615 / DSM 15326 / MLS10)</name>
    <dbReference type="NCBI Taxonomy" id="439292"/>
    <lineage>
        <taxon>Bacteria</taxon>
        <taxon>Bacillati</taxon>
        <taxon>Bacillota</taxon>
        <taxon>Bacilli</taxon>
        <taxon>Bacillales</taxon>
        <taxon>Bacillaceae</taxon>
        <taxon>Salisediminibacterium</taxon>
    </lineage>
</organism>
<evidence type="ECO:0000313" key="13">
    <source>
        <dbReference type="Proteomes" id="UP000000271"/>
    </source>
</evidence>
<dbReference type="PROSITE" id="PS50146">
    <property type="entry name" value="DAGK"/>
    <property type="match status" value="1"/>
</dbReference>
<dbReference type="Proteomes" id="UP000000271">
    <property type="component" value="Chromosome"/>
</dbReference>
<keyword evidence="6 12" id="KW-0418">Kinase</keyword>
<evidence type="ECO:0000256" key="8">
    <source>
        <dbReference type="ARBA" id="ARBA00023098"/>
    </source>
</evidence>
<dbReference type="Gene3D" id="3.40.50.10330">
    <property type="entry name" value="Probable inorganic polyphosphate/atp-NAD kinase, domain 1"/>
    <property type="match status" value="1"/>
</dbReference>
<keyword evidence="4" id="KW-0808">Transferase</keyword>
<keyword evidence="13" id="KW-1185">Reference proteome</keyword>
<dbReference type="GO" id="GO:0008654">
    <property type="term" value="P:phospholipid biosynthetic process"/>
    <property type="evidence" value="ECO:0007669"/>
    <property type="project" value="UniProtKB-KW"/>
</dbReference>
<evidence type="ECO:0000256" key="1">
    <source>
        <dbReference type="ARBA" id="ARBA00001946"/>
    </source>
</evidence>
<dbReference type="EMBL" id="CP001791">
    <property type="protein sequence ID" value="ADH99577.1"/>
    <property type="molecule type" value="Genomic_DNA"/>
</dbReference>
<dbReference type="Gene3D" id="2.60.200.40">
    <property type="match status" value="1"/>
</dbReference>
<accession>D6XUU1</accession>
<evidence type="ECO:0000259" key="11">
    <source>
        <dbReference type="PROSITE" id="PS50146"/>
    </source>
</evidence>
<dbReference type="InterPro" id="IPR016064">
    <property type="entry name" value="NAD/diacylglycerol_kinase_sf"/>
</dbReference>
<dbReference type="Pfam" id="PF00781">
    <property type="entry name" value="DAGK_cat"/>
    <property type="match status" value="1"/>
</dbReference>
<evidence type="ECO:0000256" key="3">
    <source>
        <dbReference type="ARBA" id="ARBA00022516"/>
    </source>
</evidence>
<dbReference type="eggNOG" id="COG1597">
    <property type="taxonomic scope" value="Bacteria"/>
</dbReference>
<comment type="cofactor">
    <cofactor evidence="1">
        <name>Mg(2+)</name>
        <dbReference type="ChEBI" id="CHEBI:18420"/>
    </cofactor>
</comment>
<reference evidence="12" key="1">
    <citation type="submission" date="2009-10" db="EMBL/GenBank/DDBJ databases">
        <title>Complete sequence of Bacillus selenitireducens MLS10.</title>
        <authorList>
            <consortium name="US DOE Joint Genome Institute"/>
            <person name="Lucas S."/>
            <person name="Copeland A."/>
            <person name="Lapidus A."/>
            <person name="Glavina del Rio T."/>
            <person name="Dalin E."/>
            <person name="Tice H."/>
            <person name="Bruce D."/>
            <person name="Goodwin L."/>
            <person name="Pitluck S."/>
            <person name="Sims D."/>
            <person name="Brettin T."/>
            <person name="Detter J.C."/>
            <person name="Han C."/>
            <person name="Larimer F."/>
            <person name="Land M."/>
            <person name="Hauser L."/>
            <person name="Kyrpides N."/>
            <person name="Ovchinnikova G."/>
            <person name="Stolz J."/>
        </authorList>
    </citation>
    <scope>NUCLEOTIDE SEQUENCE [LARGE SCALE GENOMIC DNA]</scope>
    <source>
        <strain evidence="12">MLS10</strain>
    </source>
</reference>
<keyword evidence="5" id="KW-0547">Nucleotide-binding</keyword>
<dbReference type="Pfam" id="PF19279">
    <property type="entry name" value="YegS_C"/>
    <property type="match status" value="1"/>
</dbReference>
<evidence type="ECO:0000256" key="7">
    <source>
        <dbReference type="ARBA" id="ARBA00022840"/>
    </source>
</evidence>
<keyword evidence="7" id="KW-0067">ATP-binding</keyword>
<keyword evidence="3" id="KW-0444">Lipid biosynthesis</keyword>
<proteinExistence type="inferred from homology"/>
<evidence type="ECO:0000313" key="12">
    <source>
        <dbReference type="EMBL" id="ADH99577.1"/>
    </source>
</evidence>
<dbReference type="HOGENOM" id="CLU_045532_0_2_9"/>
<evidence type="ECO:0000256" key="2">
    <source>
        <dbReference type="ARBA" id="ARBA00005983"/>
    </source>
</evidence>
<dbReference type="PANTHER" id="PTHR12358:SF54">
    <property type="entry name" value="SPHINGOSINE KINASE RELATED PROTEIN"/>
    <property type="match status" value="1"/>
</dbReference>
<dbReference type="InterPro" id="IPR017438">
    <property type="entry name" value="ATP-NAD_kinase_N"/>
</dbReference>
<dbReference type="PANTHER" id="PTHR12358">
    <property type="entry name" value="SPHINGOSINE KINASE"/>
    <property type="match status" value="1"/>
</dbReference>
<evidence type="ECO:0000256" key="4">
    <source>
        <dbReference type="ARBA" id="ARBA00022679"/>
    </source>
</evidence>
<keyword evidence="8" id="KW-0443">Lipid metabolism</keyword>
<dbReference type="InterPro" id="IPR050187">
    <property type="entry name" value="Lipid_Phosphate_FormReg"/>
</dbReference>
<dbReference type="RefSeq" id="WP_013172999.1">
    <property type="nucleotide sequence ID" value="NC_014219.1"/>
</dbReference>
<dbReference type="SUPFAM" id="SSF111331">
    <property type="entry name" value="NAD kinase/diacylglycerol kinase-like"/>
    <property type="match status" value="1"/>
</dbReference>
<dbReference type="InterPro" id="IPR005218">
    <property type="entry name" value="Diacylglycerol/lipid_kinase"/>
</dbReference>
<name>D6XUU1_BACIE</name>
<keyword evidence="10" id="KW-1208">Phospholipid metabolism</keyword>